<dbReference type="OrthoDB" id="9973008at2759"/>
<evidence type="ECO:0008006" key="3">
    <source>
        <dbReference type="Google" id="ProtNLM"/>
    </source>
</evidence>
<protein>
    <recommendedName>
        <fullName evidence="3">HIT-like domain-containing protein</fullName>
    </recommendedName>
</protein>
<name>A0A397UQ29_9GLOM</name>
<dbReference type="InterPro" id="IPR036265">
    <property type="entry name" value="HIT-like_sf"/>
</dbReference>
<evidence type="ECO:0000313" key="1">
    <source>
        <dbReference type="EMBL" id="RIB12405.1"/>
    </source>
</evidence>
<sequence length="264" mass="31074">MKNQQMLEKKRHKEKEHFSDFSFTPETPYQLVDFLGGVNYTPSQDNNVIFNRSVGFFRKILTEIEMEKGWKHFKFFIVQKRIKDGSGGFSVEISHAKPRRAPPKKTFNCLSCDFESETNKVSRIDFPSTTSDNTKKLLDLWLDAKARPMFIITPVRHVERLSECNDEELFSIFHLATQVLDEETKVSKAPWGDMRFIKMTLNHGNSRNLEHLHLKISIKGQDFKHFRDYGWDNVKKQKYKILENGLYKKDKRVQKIDNIKGQPL</sequence>
<reference evidence="1 2" key="1">
    <citation type="submission" date="2018-06" db="EMBL/GenBank/DDBJ databases">
        <title>Comparative genomics reveals the genomic features of Rhizophagus irregularis, R. cerebriforme, R. diaphanum and Gigaspora rosea, and their symbiotic lifestyle signature.</title>
        <authorList>
            <person name="Morin E."/>
            <person name="San Clemente H."/>
            <person name="Chen E.C.H."/>
            <person name="De La Providencia I."/>
            <person name="Hainaut M."/>
            <person name="Kuo A."/>
            <person name="Kohler A."/>
            <person name="Murat C."/>
            <person name="Tang N."/>
            <person name="Roy S."/>
            <person name="Loubradou J."/>
            <person name="Henrissat B."/>
            <person name="Grigoriev I.V."/>
            <person name="Corradi N."/>
            <person name="Roux C."/>
            <person name="Martin F.M."/>
        </authorList>
    </citation>
    <scope>NUCLEOTIDE SEQUENCE [LARGE SCALE GENOMIC DNA]</scope>
    <source>
        <strain evidence="1 2">DAOM 194757</strain>
    </source>
</reference>
<dbReference type="Gene3D" id="3.30.428.10">
    <property type="entry name" value="HIT-like"/>
    <property type="match status" value="1"/>
</dbReference>
<gene>
    <name evidence="1" type="ORF">C2G38_26738</name>
</gene>
<organism evidence="1 2">
    <name type="scientific">Gigaspora rosea</name>
    <dbReference type="NCBI Taxonomy" id="44941"/>
    <lineage>
        <taxon>Eukaryota</taxon>
        <taxon>Fungi</taxon>
        <taxon>Fungi incertae sedis</taxon>
        <taxon>Mucoromycota</taxon>
        <taxon>Glomeromycotina</taxon>
        <taxon>Glomeromycetes</taxon>
        <taxon>Diversisporales</taxon>
        <taxon>Gigasporaceae</taxon>
        <taxon>Gigaspora</taxon>
    </lineage>
</organism>
<accession>A0A397UQ29</accession>
<dbReference type="EMBL" id="QKWP01001028">
    <property type="protein sequence ID" value="RIB12405.1"/>
    <property type="molecule type" value="Genomic_DNA"/>
</dbReference>
<proteinExistence type="predicted"/>
<comment type="caution">
    <text evidence="1">The sequence shown here is derived from an EMBL/GenBank/DDBJ whole genome shotgun (WGS) entry which is preliminary data.</text>
</comment>
<keyword evidence="2" id="KW-1185">Reference proteome</keyword>
<dbReference type="SUPFAM" id="SSF54197">
    <property type="entry name" value="HIT-like"/>
    <property type="match status" value="1"/>
</dbReference>
<dbReference type="AlphaFoldDB" id="A0A397UQ29"/>
<evidence type="ECO:0000313" key="2">
    <source>
        <dbReference type="Proteomes" id="UP000266673"/>
    </source>
</evidence>
<dbReference type="Proteomes" id="UP000266673">
    <property type="component" value="Unassembled WGS sequence"/>
</dbReference>